<evidence type="ECO:0000313" key="2">
    <source>
        <dbReference type="EnsemblMetazoa" id="XP_031777896"/>
    </source>
</evidence>
<dbReference type="AlphaFoldDB" id="A0A7M7PYU7"/>
<feature type="region of interest" description="Disordered" evidence="1">
    <location>
        <begin position="86"/>
        <end position="107"/>
    </location>
</feature>
<dbReference type="EnsemblMetazoa" id="XM_031922036">
    <property type="protein sequence ID" value="XP_031777896"/>
    <property type="gene ID" value="LOC100120897"/>
</dbReference>
<dbReference type="Proteomes" id="UP000002358">
    <property type="component" value="Chromosome 1"/>
</dbReference>
<evidence type="ECO:0000256" key="1">
    <source>
        <dbReference type="SAM" id="MobiDB-lite"/>
    </source>
</evidence>
<accession>A0A7M7PYU7</accession>
<dbReference type="GeneID" id="100120897"/>
<dbReference type="RefSeq" id="XP_031777896.1">
    <property type="nucleotide sequence ID" value="XM_031922036.2"/>
</dbReference>
<keyword evidence="3" id="KW-1185">Reference proteome</keyword>
<reference evidence="2" key="1">
    <citation type="submission" date="2021-01" db="UniProtKB">
        <authorList>
            <consortium name="EnsemblMetazoa"/>
        </authorList>
    </citation>
    <scope>IDENTIFICATION</scope>
</reference>
<protein>
    <submittedName>
        <fullName evidence="2">Uncharacterized protein</fullName>
    </submittedName>
</protein>
<name>A0A7M7PYU7_NASVI</name>
<proteinExistence type="predicted"/>
<organism evidence="2 3">
    <name type="scientific">Nasonia vitripennis</name>
    <name type="common">Parasitic wasp</name>
    <dbReference type="NCBI Taxonomy" id="7425"/>
    <lineage>
        <taxon>Eukaryota</taxon>
        <taxon>Metazoa</taxon>
        <taxon>Ecdysozoa</taxon>
        <taxon>Arthropoda</taxon>
        <taxon>Hexapoda</taxon>
        <taxon>Insecta</taxon>
        <taxon>Pterygota</taxon>
        <taxon>Neoptera</taxon>
        <taxon>Endopterygota</taxon>
        <taxon>Hymenoptera</taxon>
        <taxon>Apocrita</taxon>
        <taxon>Proctotrupomorpha</taxon>
        <taxon>Chalcidoidea</taxon>
        <taxon>Pteromalidae</taxon>
        <taxon>Pteromalinae</taxon>
        <taxon>Nasonia</taxon>
    </lineage>
</organism>
<evidence type="ECO:0000313" key="3">
    <source>
        <dbReference type="Proteomes" id="UP000002358"/>
    </source>
</evidence>
<dbReference type="KEGG" id="nvi:100120897"/>
<sequence>MIIVHRLISVGYIRISIEHVPKSNIDSSSSIATDSRNTIGLGAAHVYESDKLRCNQSSIAYIRRSGLEIPRSVRLSLSVDARARAAASSSQKEQKSSGEPAHARGGKRAANVNFRSLALDTNAVRMMRSLRQKSCFCLLIGVVHLLTQFQVSGHPRPQQVEEAVAGVFDAARQTVTDAVGVAQGAVNTAIDAAKNGVINEITTVQEAARLGLDTGRNVIQFGANAVIRMLGGGGGQ</sequence>
<dbReference type="InParanoid" id="A0A7M7PYU7"/>